<feature type="region of interest" description="Disordered" evidence="1">
    <location>
        <begin position="1"/>
        <end position="44"/>
    </location>
</feature>
<reference evidence="4 5" key="1">
    <citation type="submission" date="2020-07" db="EMBL/GenBank/DDBJ databases">
        <title>Sequencing the genomes of 1000 actinobacteria strains.</title>
        <authorList>
            <person name="Klenk H.-P."/>
        </authorList>
    </citation>
    <scope>NUCLEOTIDE SEQUENCE [LARGE SCALE GENOMIC DNA]</scope>
    <source>
        <strain evidence="4 5">DSM 42178</strain>
    </source>
</reference>
<organism evidence="4 5">
    <name type="scientific">Allostreptomyces psammosilenae</name>
    <dbReference type="NCBI Taxonomy" id="1892865"/>
    <lineage>
        <taxon>Bacteria</taxon>
        <taxon>Bacillati</taxon>
        <taxon>Actinomycetota</taxon>
        <taxon>Actinomycetes</taxon>
        <taxon>Kitasatosporales</taxon>
        <taxon>Streptomycetaceae</taxon>
        <taxon>Allostreptomyces</taxon>
    </lineage>
</organism>
<dbReference type="Pfam" id="PF14258">
    <property type="entry name" value="DUF4350"/>
    <property type="match status" value="1"/>
</dbReference>
<comment type="caution">
    <text evidence="4">The sequence shown here is derived from an EMBL/GenBank/DDBJ whole genome shotgun (WGS) entry which is preliminary data.</text>
</comment>
<sequence length="461" mass="47745">MTTPAPTVTGATGPTAPAPTPSTTAPSGNGDGRRARTSTDPSGTDLWRRFRVPLLLVAGIVLVAVGGALLQDSDRAPLDPRSPAPEGTMALAELLRDRGVTVEVAESAIDAADALRPGSTLVVADPFLVFPEQAELLRQAGAGTTGRLVLLEPDDYSLPVFTDEISAGFDYHDTQDLQPECELTAARSAGALSAGGYGYTTTADGADACYPLGGADASWLLRVPTDADSAPGLPQASAETAGDGTVLAAAPTPPRAPGDAPEGDLVVLGSSAPLTNDALDEAGNAALALNVLGGGDRVVWYMPQLSELTEYTGGQGQEGFFSLLPAGWRWGLVQLGVAVLLLALWRARRLGPVVTEQLPAVVRAAEATEGRARLYERAHAGDRAADALRRSARHRLAPMLRIGGTQADDPTVVVPAVSGRTTGRHPGQVHDLLFGPPPTDPKALVRLADELDALVREVRSS</sequence>
<feature type="region of interest" description="Disordered" evidence="1">
    <location>
        <begin position="226"/>
        <end position="262"/>
    </location>
</feature>
<proteinExistence type="predicted"/>
<feature type="compositionally biased region" description="Low complexity" evidence="1">
    <location>
        <begin position="1"/>
        <end position="28"/>
    </location>
</feature>
<protein>
    <recommendedName>
        <fullName evidence="3">DUF4350 domain-containing protein</fullName>
    </recommendedName>
</protein>
<keyword evidence="2" id="KW-0472">Membrane</keyword>
<keyword evidence="2" id="KW-1133">Transmembrane helix</keyword>
<keyword evidence="5" id="KW-1185">Reference proteome</keyword>
<dbReference type="EMBL" id="JACBZD010000001">
    <property type="protein sequence ID" value="NYI06169.1"/>
    <property type="molecule type" value="Genomic_DNA"/>
</dbReference>
<keyword evidence="2" id="KW-0812">Transmembrane</keyword>
<feature type="domain" description="DUF4350" evidence="3">
    <location>
        <begin position="80"/>
        <end position="292"/>
    </location>
</feature>
<name>A0A852ZV97_9ACTN</name>
<evidence type="ECO:0000256" key="1">
    <source>
        <dbReference type="SAM" id="MobiDB-lite"/>
    </source>
</evidence>
<dbReference type="Proteomes" id="UP000567795">
    <property type="component" value="Unassembled WGS sequence"/>
</dbReference>
<evidence type="ECO:0000259" key="3">
    <source>
        <dbReference type="Pfam" id="PF14258"/>
    </source>
</evidence>
<gene>
    <name evidence="4" type="ORF">FHU37_003112</name>
</gene>
<dbReference type="InterPro" id="IPR025646">
    <property type="entry name" value="DUF4350"/>
</dbReference>
<feature type="transmembrane region" description="Helical" evidence="2">
    <location>
        <begin position="52"/>
        <end position="70"/>
    </location>
</feature>
<evidence type="ECO:0000313" key="5">
    <source>
        <dbReference type="Proteomes" id="UP000567795"/>
    </source>
</evidence>
<evidence type="ECO:0000256" key="2">
    <source>
        <dbReference type="SAM" id="Phobius"/>
    </source>
</evidence>
<accession>A0A852ZV97</accession>
<dbReference type="AlphaFoldDB" id="A0A852ZV97"/>
<dbReference type="RefSeq" id="WP_179814793.1">
    <property type="nucleotide sequence ID" value="NZ_JACBZD010000001.1"/>
</dbReference>
<evidence type="ECO:0000313" key="4">
    <source>
        <dbReference type="EMBL" id="NYI06169.1"/>
    </source>
</evidence>